<dbReference type="InterPro" id="IPR001584">
    <property type="entry name" value="Integrase_cat-core"/>
</dbReference>
<protein>
    <recommendedName>
        <fullName evidence="2">Integrase catalytic domain-containing protein</fullName>
    </recommendedName>
</protein>
<reference evidence="3" key="1">
    <citation type="submission" date="2021-02" db="EMBL/GenBank/DDBJ databases">
        <authorList>
            <person name="Nowell W R."/>
        </authorList>
    </citation>
    <scope>NUCLEOTIDE SEQUENCE</scope>
</reference>
<dbReference type="Proteomes" id="UP000663866">
    <property type="component" value="Unassembled WGS sequence"/>
</dbReference>
<dbReference type="InterPro" id="IPR036397">
    <property type="entry name" value="RNaseH_sf"/>
</dbReference>
<evidence type="ECO:0000313" key="4">
    <source>
        <dbReference type="EMBL" id="CAF4442022.1"/>
    </source>
</evidence>
<dbReference type="PANTHER" id="PTHR48475">
    <property type="entry name" value="RIBONUCLEASE H"/>
    <property type="match status" value="1"/>
</dbReference>
<dbReference type="PROSITE" id="PS50994">
    <property type="entry name" value="INTEGRASE"/>
    <property type="match status" value="1"/>
</dbReference>
<comment type="caution">
    <text evidence="3">The sequence shown here is derived from an EMBL/GenBank/DDBJ whole genome shotgun (WGS) entry which is preliminary data.</text>
</comment>
<evidence type="ECO:0000259" key="2">
    <source>
        <dbReference type="PROSITE" id="PS50994"/>
    </source>
</evidence>
<accession>A0A816YUY7</accession>
<feature type="compositionally biased region" description="Basic residues" evidence="1">
    <location>
        <begin position="1"/>
        <end position="12"/>
    </location>
</feature>
<evidence type="ECO:0000313" key="5">
    <source>
        <dbReference type="Proteomes" id="UP000663856"/>
    </source>
</evidence>
<dbReference type="Gene3D" id="3.30.420.10">
    <property type="entry name" value="Ribonuclease H-like superfamily/Ribonuclease H"/>
    <property type="match status" value="1"/>
</dbReference>
<keyword evidence="6" id="KW-1185">Reference proteome</keyword>
<feature type="domain" description="Integrase catalytic" evidence="2">
    <location>
        <begin position="1"/>
        <end position="73"/>
    </location>
</feature>
<gene>
    <name evidence="4" type="ORF">OVN521_LOCUS37361</name>
    <name evidence="3" type="ORF">WKI299_LOCUS32882</name>
</gene>
<dbReference type="EMBL" id="CAJOBG010045169">
    <property type="protein sequence ID" value="CAF4442022.1"/>
    <property type="molecule type" value="Genomic_DNA"/>
</dbReference>
<evidence type="ECO:0000313" key="6">
    <source>
        <dbReference type="Proteomes" id="UP000663866"/>
    </source>
</evidence>
<dbReference type="PANTHER" id="PTHR48475:SF1">
    <property type="entry name" value="RNASE H TYPE-1 DOMAIN-CONTAINING PROTEIN"/>
    <property type="match status" value="1"/>
</dbReference>
<dbReference type="EMBL" id="CAJNRF010015263">
    <property type="protein sequence ID" value="CAF2169794.1"/>
    <property type="molecule type" value="Genomic_DNA"/>
</dbReference>
<proteinExistence type="predicted"/>
<dbReference type="SUPFAM" id="SSF53098">
    <property type="entry name" value="Ribonuclease H-like"/>
    <property type="match status" value="1"/>
</dbReference>
<dbReference type="GO" id="GO:0003676">
    <property type="term" value="F:nucleic acid binding"/>
    <property type="evidence" value="ECO:0007669"/>
    <property type="project" value="InterPro"/>
</dbReference>
<dbReference type="AlphaFoldDB" id="A0A816YUY7"/>
<feature type="non-terminal residue" evidence="3">
    <location>
        <position position="73"/>
    </location>
</feature>
<organism evidence="3 5">
    <name type="scientific">Rotaria magnacalcarata</name>
    <dbReference type="NCBI Taxonomy" id="392030"/>
    <lineage>
        <taxon>Eukaryota</taxon>
        <taxon>Metazoa</taxon>
        <taxon>Spiralia</taxon>
        <taxon>Gnathifera</taxon>
        <taxon>Rotifera</taxon>
        <taxon>Eurotatoria</taxon>
        <taxon>Bdelloidea</taxon>
        <taxon>Philodinida</taxon>
        <taxon>Philodinidae</taxon>
        <taxon>Rotaria</taxon>
    </lineage>
</organism>
<dbReference type="Proteomes" id="UP000663856">
    <property type="component" value="Unassembled WGS sequence"/>
</dbReference>
<dbReference type="InterPro" id="IPR012337">
    <property type="entry name" value="RNaseH-like_sf"/>
</dbReference>
<dbReference type="GO" id="GO:0015074">
    <property type="term" value="P:DNA integration"/>
    <property type="evidence" value="ECO:0007669"/>
    <property type="project" value="InterPro"/>
</dbReference>
<name>A0A816YUY7_9BILA</name>
<feature type="region of interest" description="Disordered" evidence="1">
    <location>
        <begin position="1"/>
        <end position="21"/>
    </location>
</feature>
<sequence>MEKYKIKHRKSNPYHPQANGQVESTNKVLEAIFTKIVHLYRKDWEKNLSEALWAYQTTWRNKIGHTPYELSYG</sequence>
<evidence type="ECO:0000313" key="3">
    <source>
        <dbReference type="EMBL" id="CAF2169794.1"/>
    </source>
</evidence>
<evidence type="ECO:0000256" key="1">
    <source>
        <dbReference type="SAM" id="MobiDB-lite"/>
    </source>
</evidence>